<evidence type="ECO:0000313" key="3">
    <source>
        <dbReference type="EMBL" id="CAD8365128.1"/>
    </source>
</evidence>
<dbReference type="Pfam" id="PF02958">
    <property type="entry name" value="EcKL"/>
    <property type="match status" value="1"/>
</dbReference>
<dbReference type="SUPFAM" id="SSF56112">
    <property type="entry name" value="Protein kinase-like (PK-like)"/>
    <property type="match status" value="1"/>
</dbReference>
<feature type="domain" description="CHK kinase-like" evidence="2">
    <location>
        <begin position="155"/>
        <end position="359"/>
    </location>
</feature>
<proteinExistence type="predicted"/>
<feature type="region of interest" description="Disordered" evidence="1">
    <location>
        <begin position="161"/>
        <end position="180"/>
    </location>
</feature>
<dbReference type="SMART" id="SM00587">
    <property type="entry name" value="CHK"/>
    <property type="match status" value="1"/>
</dbReference>
<dbReference type="PANTHER" id="PTHR11012:SF30">
    <property type="entry name" value="PROTEIN KINASE-LIKE DOMAIN-CONTAINING"/>
    <property type="match status" value="1"/>
</dbReference>
<dbReference type="EMBL" id="HBEJ01005607">
    <property type="protein sequence ID" value="CAD8365128.1"/>
    <property type="molecule type" value="Transcribed_RNA"/>
</dbReference>
<gene>
    <name evidence="3" type="ORF">MPOL1434_LOCUS3284</name>
</gene>
<sequence>MKPSHKERKSNKNNSTTAQGISAVLAAMRNVAEDECRRSTHDIPINAVQLESYLSTKLGGDNWSVSKADTAGVTSEYYRGICATSGQRVFVKLAKPTKGGRIQDAGLLTGASEVEFYNRLTSALDKTSTSMLGDKVHMPTSMVAESSRHRSRYVVVLEDLSPTNGANNGDNEEEKQENSKHIRFIQPVQALPTSDVKLILRALAAIHGKYWEDEDAIPSIYQKRTNRASKLVGLIIGKTIKQFRTKGGLIEPRSDTDRIIAATQRLGGIFAMDALLDALHPDLRTLVHGDCHGANIFMVEDENSNQEVGLLDWQTYFYGNPLADVASVLIMCLSAEDFAEHREVLMKYYLDALCECGIDINVTTDMLHEAVCCRTAYYLSGTLLGIAFVGMDDPERQGMLDRGWAMISRKASMLDLATFLEARLPE</sequence>
<dbReference type="PANTHER" id="PTHR11012">
    <property type="entry name" value="PROTEIN KINASE-LIKE DOMAIN-CONTAINING"/>
    <property type="match status" value="1"/>
</dbReference>
<organism evidence="3">
    <name type="scientific">Minutocellus polymorphus</name>
    <dbReference type="NCBI Taxonomy" id="265543"/>
    <lineage>
        <taxon>Eukaryota</taxon>
        <taxon>Sar</taxon>
        <taxon>Stramenopiles</taxon>
        <taxon>Ochrophyta</taxon>
        <taxon>Bacillariophyta</taxon>
        <taxon>Mediophyceae</taxon>
        <taxon>Cymatosirophycidae</taxon>
        <taxon>Cymatosirales</taxon>
        <taxon>Cymatosiraceae</taxon>
        <taxon>Minutocellus</taxon>
    </lineage>
</organism>
<reference evidence="3" key="1">
    <citation type="submission" date="2021-01" db="EMBL/GenBank/DDBJ databases">
        <authorList>
            <person name="Corre E."/>
            <person name="Pelletier E."/>
            <person name="Niang G."/>
            <person name="Scheremetjew M."/>
            <person name="Finn R."/>
            <person name="Kale V."/>
            <person name="Holt S."/>
            <person name="Cochrane G."/>
            <person name="Meng A."/>
            <person name="Brown T."/>
            <person name="Cohen L."/>
        </authorList>
    </citation>
    <scope>NUCLEOTIDE SEQUENCE</scope>
    <source>
        <strain evidence="3">CCMP3303</strain>
    </source>
</reference>
<dbReference type="Gene3D" id="3.90.1200.10">
    <property type="match status" value="1"/>
</dbReference>
<dbReference type="InterPro" id="IPR011009">
    <property type="entry name" value="Kinase-like_dom_sf"/>
</dbReference>
<name>A0A7S0FJC7_9STRA</name>
<dbReference type="AlphaFoldDB" id="A0A7S0FJC7"/>
<protein>
    <recommendedName>
        <fullName evidence="2">CHK kinase-like domain-containing protein</fullName>
    </recommendedName>
</protein>
<evidence type="ECO:0000259" key="2">
    <source>
        <dbReference type="SMART" id="SM00587"/>
    </source>
</evidence>
<dbReference type="InterPro" id="IPR004119">
    <property type="entry name" value="EcKL"/>
</dbReference>
<evidence type="ECO:0000256" key="1">
    <source>
        <dbReference type="SAM" id="MobiDB-lite"/>
    </source>
</evidence>
<dbReference type="InterPro" id="IPR015897">
    <property type="entry name" value="CHK_kinase-like"/>
</dbReference>
<accession>A0A7S0FJC7</accession>